<dbReference type="SUPFAM" id="SSF109604">
    <property type="entry name" value="HD-domain/PDEase-like"/>
    <property type="match status" value="1"/>
</dbReference>
<dbReference type="Gene3D" id="3.30.460.10">
    <property type="entry name" value="Beta Polymerase, domain 2"/>
    <property type="match status" value="1"/>
</dbReference>
<dbReference type="InterPro" id="IPR033655">
    <property type="entry name" value="TGS_RelA/SpoT"/>
</dbReference>
<feature type="domain" description="TGS" evidence="6">
    <location>
        <begin position="414"/>
        <end position="475"/>
    </location>
</feature>
<comment type="pathway">
    <text evidence="1">Purine metabolism; ppGpp biosynthesis; ppGpp from GTP: step 1/2.</text>
</comment>
<dbReference type="InterPro" id="IPR004811">
    <property type="entry name" value="RelA/Spo_fam"/>
</dbReference>
<protein>
    <recommendedName>
        <fullName evidence="2">GTP diphosphokinase</fullName>
        <ecNumber evidence="2">2.7.6.5</ecNumber>
    </recommendedName>
</protein>
<comment type="catalytic activity">
    <reaction evidence="3">
        <text>GTP + ATP = guanosine 3'-diphosphate 5'-triphosphate + AMP</text>
        <dbReference type="Rhea" id="RHEA:22088"/>
        <dbReference type="ChEBI" id="CHEBI:30616"/>
        <dbReference type="ChEBI" id="CHEBI:37565"/>
        <dbReference type="ChEBI" id="CHEBI:142410"/>
        <dbReference type="ChEBI" id="CHEBI:456215"/>
        <dbReference type="EC" id="2.7.6.5"/>
    </reaction>
</comment>
<dbReference type="PANTHER" id="PTHR21262:SF31">
    <property type="entry name" value="GTP PYROPHOSPHOKINASE"/>
    <property type="match status" value="1"/>
</dbReference>
<evidence type="ECO:0000313" key="8">
    <source>
        <dbReference type="Proteomes" id="UP001176021"/>
    </source>
</evidence>
<dbReference type="SMART" id="SM00471">
    <property type="entry name" value="HDc"/>
    <property type="match status" value="1"/>
</dbReference>
<evidence type="ECO:0000256" key="2">
    <source>
        <dbReference type="ARBA" id="ARBA00013251"/>
    </source>
</evidence>
<evidence type="ECO:0000259" key="6">
    <source>
        <dbReference type="PROSITE" id="PS51880"/>
    </source>
</evidence>
<dbReference type="PROSITE" id="PS51880">
    <property type="entry name" value="TGS"/>
    <property type="match status" value="1"/>
</dbReference>
<dbReference type="InterPro" id="IPR045600">
    <property type="entry name" value="RelA/SpoT_AH_RIS"/>
</dbReference>
<evidence type="ECO:0000256" key="3">
    <source>
        <dbReference type="ARBA" id="ARBA00048244"/>
    </source>
</evidence>
<dbReference type="SUPFAM" id="SSF81301">
    <property type="entry name" value="Nucleotidyltransferase"/>
    <property type="match status" value="1"/>
</dbReference>
<dbReference type="NCBIfam" id="TIGR00691">
    <property type="entry name" value="spoT_relA"/>
    <property type="match status" value="1"/>
</dbReference>
<dbReference type="InterPro" id="IPR003607">
    <property type="entry name" value="HD/PDEase_dom"/>
</dbReference>
<dbReference type="InterPro" id="IPR045865">
    <property type="entry name" value="ACT-like_dom_sf"/>
</dbReference>
<dbReference type="CDD" id="cd04876">
    <property type="entry name" value="ACT_RelA-SpoT"/>
    <property type="match status" value="1"/>
</dbReference>
<gene>
    <name evidence="7" type="ORF">M8H41_08260</name>
</gene>
<dbReference type="Proteomes" id="UP001176021">
    <property type="component" value="Unassembled WGS sequence"/>
</dbReference>
<dbReference type="InterPro" id="IPR004095">
    <property type="entry name" value="TGS"/>
</dbReference>
<dbReference type="Pfam" id="PF13291">
    <property type="entry name" value="ACT_4"/>
    <property type="match status" value="1"/>
</dbReference>
<dbReference type="InterPro" id="IPR043519">
    <property type="entry name" value="NT_sf"/>
</dbReference>
<dbReference type="SUPFAM" id="SSF55021">
    <property type="entry name" value="ACT-like"/>
    <property type="match status" value="1"/>
</dbReference>
<proteinExistence type="inferred from homology"/>
<dbReference type="SUPFAM" id="SSF81271">
    <property type="entry name" value="TGS-like"/>
    <property type="match status" value="1"/>
</dbReference>
<dbReference type="CDD" id="cd05399">
    <property type="entry name" value="NT_Rel-Spo_like"/>
    <property type="match status" value="1"/>
</dbReference>
<dbReference type="SMART" id="SM00954">
    <property type="entry name" value="RelA_SpoT"/>
    <property type="match status" value="1"/>
</dbReference>
<dbReference type="Pfam" id="PF19296">
    <property type="entry name" value="RelA_AH_RIS"/>
    <property type="match status" value="1"/>
</dbReference>
<dbReference type="EC" id="2.7.6.5" evidence="2"/>
<dbReference type="CDD" id="cd01668">
    <property type="entry name" value="TGS_RSH"/>
    <property type="match status" value="1"/>
</dbReference>
<comment type="similarity">
    <text evidence="4">Belongs to the relA/spoT family.</text>
</comment>
<reference evidence="7" key="1">
    <citation type="submission" date="2022-05" db="EMBL/GenBank/DDBJ databases">
        <title>Expanded diversity of anoxic marine methylotrophy in a Black Sea sulfate reducing microorganism.</title>
        <authorList>
            <person name="Fischer P.Q."/>
            <person name="Stams A.J.M."/>
            <person name="Villanueva L."/>
            <person name="Sousa D.Z."/>
        </authorList>
    </citation>
    <scope>NUCLEOTIDE SEQUENCE</scope>
    <source>
        <strain evidence="7">P130</strain>
    </source>
</reference>
<evidence type="ECO:0000256" key="1">
    <source>
        <dbReference type="ARBA" id="ARBA00004976"/>
    </source>
</evidence>
<dbReference type="Gene3D" id="1.10.3210.10">
    <property type="entry name" value="Hypothetical protein af1432"/>
    <property type="match status" value="1"/>
</dbReference>
<dbReference type="InterPro" id="IPR012675">
    <property type="entry name" value="Beta-grasp_dom_sf"/>
</dbReference>
<comment type="caution">
    <text evidence="7">The sequence shown here is derived from an EMBL/GenBank/DDBJ whole genome shotgun (WGS) entry which is preliminary data.</text>
</comment>
<keyword evidence="8" id="KW-1185">Reference proteome</keyword>
<dbReference type="CDD" id="cd00077">
    <property type="entry name" value="HDc"/>
    <property type="match status" value="1"/>
</dbReference>
<dbReference type="InterPro" id="IPR002912">
    <property type="entry name" value="ACT_dom"/>
</dbReference>
<feature type="domain" description="HD" evidence="5">
    <location>
        <begin position="52"/>
        <end position="151"/>
    </location>
</feature>
<accession>A0ABT8QRZ1</accession>
<name>A0ABT8QRZ1_9FIRM</name>
<dbReference type="PANTHER" id="PTHR21262">
    <property type="entry name" value="GUANOSINE-3',5'-BIS DIPHOSPHATE 3'-PYROPHOSPHOHYDROLASE"/>
    <property type="match status" value="1"/>
</dbReference>
<dbReference type="PROSITE" id="PS51831">
    <property type="entry name" value="HD"/>
    <property type="match status" value="1"/>
</dbReference>
<dbReference type="InterPro" id="IPR012676">
    <property type="entry name" value="TGS-like"/>
</dbReference>
<dbReference type="InterPro" id="IPR006674">
    <property type="entry name" value="HD_domain"/>
</dbReference>
<dbReference type="Pfam" id="PF13328">
    <property type="entry name" value="HD_4"/>
    <property type="match status" value="1"/>
</dbReference>
<dbReference type="Gene3D" id="3.10.20.30">
    <property type="match status" value="1"/>
</dbReference>
<comment type="function">
    <text evidence="4">In eubacteria ppGpp (guanosine 3'-diphosphate 5'-diphosphate) is a mediator of the stringent response that coordinates a variety of cellular activities in response to changes in nutritional abundance.</text>
</comment>
<evidence type="ECO:0000313" key="7">
    <source>
        <dbReference type="EMBL" id="MDO0822843.1"/>
    </source>
</evidence>
<dbReference type="Gene3D" id="3.30.70.260">
    <property type="match status" value="1"/>
</dbReference>
<sequence length="757" mass="86450">MADERSSPMSFAELMVKMKKKSPEARLAIVDKAYQFAEVAHRNQLRNSGEDYILHPLEVAQILVELEMDEATIAAALLHDVVEDTEFTIQDIEKAFGAEIALLVDGVTKLGRIEYKSKVEQQVENLRKMFLAMAKDIRVILIKLADRLHNMRTLKYHSEKKQKEIAQETLEIFAPLANRLGIFRIKWELEDLSFRYLKPQEYYDLVEGIALKRREREAYINEVIVQMRDRLDEVEIYADIAGRPKHFYSIYRKMSTQHKELSEIYDLMAIRVIVDSVNDCYGALGIIHTMWKPIPGRFKDYIAMPKPNMYQSLHTTLIGLHGEPFEIQIRTCEMHRTSEYGIAAHWKYKEGSNNECANKSTSNKSTSNKDCGNKTASVNFDQKLSWLRQLLEWQHDSRDAGEFMESLKIDLFADTVFVFTPKGDVVELPADSCPVDFAYRVHTDVGHRCIGAKINGRIVPLETKLNNGDILEILTSKQGGAPSRDWLSFVKTSQAKNRIRQWFKKEQREDNIIRGRESLEREVRKLGLDPAAVLKPESLMAIGKTQNFVGLDDLYASIGDGVLTPNKVLMRLREDLTKEEREKVQLAALQQGEGKAPTQVSYGKATHGVRVKGVDNVLIRFAQCCNPLPGDAIMGYITRGRGVSIHRGDCSNVLSHSEDESDRIVEVMWAEQVDSTYPVDIQIYGRDKPRLVTEVMNTVLDTRTHILGINARVGKGDVAHIQLRIEIRNVEQLKMVMHKIRKVKDITEVKRIHTGES</sequence>
<evidence type="ECO:0000256" key="4">
    <source>
        <dbReference type="RuleBase" id="RU003847"/>
    </source>
</evidence>
<dbReference type="Pfam" id="PF04607">
    <property type="entry name" value="RelA_SpoT"/>
    <property type="match status" value="1"/>
</dbReference>
<evidence type="ECO:0000259" key="5">
    <source>
        <dbReference type="PROSITE" id="PS51831"/>
    </source>
</evidence>
<dbReference type="InterPro" id="IPR007685">
    <property type="entry name" value="RelA_SpoT"/>
</dbReference>
<dbReference type="Pfam" id="PF02824">
    <property type="entry name" value="TGS"/>
    <property type="match status" value="1"/>
</dbReference>
<dbReference type="EMBL" id="JAMJEV010000006">
    <property type="protein sequence ID" value="MDO0822843.1"/>
    <property type="molecule type" value="Genomic_DNA"/>
</dbReference>
<organism evidence="7 8">
    <name type="scientific">Desulfosporosinus nitroreducens</name>
    <dbReference type="NCBI Taxonomy" id="2018668"/>
    <lineage>
        <taxon>Bacteria</taxon>
        <taxon>Bacillati</taxon>
        <taxon>Bacillota</taxon>
        <taxon>Clostridia</taxon>
        <taxon>Eubacteriales</taxon>
        <taxon>Desulfitobacteriaceae</taxon>
        <taxon>Desulfosporosinus</taxon>
    </lineage>
</organism>